<dbReference type="GO" id="GO:0019079">
    <property type="term" value="P:viral genome replication"/>
    <property type="evidence" value="ECO:0007669"/>
    <property type="project" value="InterPro"/>
</dbReference>
<proteinExistence type="predicted"/>
<gene>
    <name evidence="2" type="primary">ORF2</name>
</gene>
<sequence length="263" mass="30523">MSSRSDLYWDLVQSLIERGIATLNEWYNRDPTEYMYFSRRNGPGFRPRQIMHDVVTHMGWQKTLYDYALLSGTVEHPLRNSVYHLFRDNGYDPVVVGRFLLSWCKGESGQNTVWVRGDAQSGARSLGEALSYLGPLRGVADCHDPYNPFYSCQSKLVIWWDNGYPRESNLDLCKQVFGGHHVIIPARRSWELFRTPVVIYSREDICRVRGAGGVYHSDECGGLRELMYPLNLHVPLPKDKEYISTHALRQFLSWVDKRDNENQ</sequence>
<dbReference type="OrthoDB" id="6479at10239"/>
<dbReference type="RefSeq" id="YP_009310423.1">
    <property type="nucleotide sequence ID" value="NC_031503.1"/>
</dbReference>
<evidence type="ECO:0000313" key="2">
    <source>
        <dbReference type="EMBL" id="AOW42075.1"/>
    </source>
</evidence>
<protein>
    <submittedName>
        <fullName evidence="2">Protein ORF2</fullName>
    </submittedName>
</protein>
<evidence type="ECO:0000313" key="3">
    <source>
        <dbReference type="Proteomes" id="UP000201673"/>
    </source>
</evidence>
<dbReference type="Pfam" id="PF01057">
    <property type="entry name" value="Parvo_NS1"/>
    <property type="match status" value="1"/>
</dbReference>
<evidence type="ECO:0000259" key="1">
    <source>
        <dbReference type="Pfam" id="PF01057"/>
    </source>
</evidence>
<organism evidence="2 3">
    <name type="scientific">Pigeon adenovirus 2</name>
    <dbReference type="NCBI Taxonomy" id="1907767"/>
    <lineage>
        <taxon>Viruses</taxon>
        <taxon>Varidnaviria</taxon>
        <taxon>Bamfordvirae</taxon>
        <taxon>Preplasmiviricota</taxon>
        <taxon>Polisuviricotina</taxon>
        <taxon>Pharingeaviricetes</taxon>
        <taxon>Rowavirales</taxon>
        <taxon>Adenoviridae</taxon>
        <taxon>Aviadenovirus</taxon>
        <taxon>Aviadenovirus columbidae</taxon>
        <taxon>Pigeon aviadenovirus B</taxon>
    </lineage>
</organism>
<dbReference type="GeneID" id="29997548"/>
<dbReference type="EMBL" id="KX121164">
    <property type="protein sequence ID" value="AOW42075.1"/>
    <property type="molecule type" value="Genomic_DNA"/>
</dbReference>
<dbReference type="KEGG" id="vg:29997548"/>
<dbReference type="SUPFAM" id="SSF52540">
    <property type="entry name" value="P-loop containing nucleoside triphosphate hydrolases"/>
    <property type="match status" value="1"/>
</dbReference>
<feature type="domain" description="Parvovirus non-structural protein 1 helicase" evidence="1">
    <location>
        <begin position="2"/>
        <end position="257"/>
    </location>
</feature>
<accession>A0A1D8QMB1</accession>
<dbReference type="InterPro" id="IPR001257">
    <property type="entry name" value="Parvovirus_NS1_helicase"/>
</dbReference>
<name>A0A1D8QMB1_9ADEN</name>
<keyword evidence="3" id="KW-1185">Reference proteome</keyword>
<dbReference type="InterPro" id="IPR027417">
    <property type="entry name" value="P-loop_NTPase"/>
</dbReference>
<dbReference type="Gene3D" id="3.40.50.300">
    <property type="entry name" value="P-loop containing nucleotide triphosphate hydrolases"/>
    <property type="match status" value="1"/>
</dbReference>
<reference evidence="2 3" key="1">
    <citation type="journal article" date="2016" name="Virus Res.">
        <title>Identification of a novel aviadenovirus, designated pigeon adenovirus 2 in domestic pigeons (Columba livia).</title>
        <authorList>
            <person name="Teske L."/>
            <person name="Rubbenstroth D."/>
            <person name="Meixner M."/>
            <person name="Liere K."/>
            <person name="Bartels H."/>
            <person name="Rautenschlein S."/>
        </authorList>
    </citation>
    <scope>NUCLEOTIDE SEQUENCE [LARGE SCALE GENOMIC DNA]</scope>
    <source>
        <strain evidence="2">YPDS-Y-V1.A19.11-2013</strain>
    </source>
</reference>
<dbReference type="Proteomes" id="UP000201673">
    <property type="component" value="Segment"/>
</dbReference>